<evidence type="ECO:0000313" key="2">
    <source>
        <dbReference type="EMBL" id="OXC78650.1"/>
    </source>
</evidence>
<protein>
    <submittedName>
        <fullName evidence="2">Uncharacterized protein</fullName>
    </submittedName>
</protein>
<dbReference type="AlphaFoldDB" id="A0A226X6L6"/>
<keyword evidence="1" id="KW-0472">Membrane</keyword>
<accession>A0A226X6L6</accession>
<dbReference type="Proteomes" id="UP000214720">
    <property type="component" value="Unassembled WGS sequence"/>
</dbReference>
<comment type="caution">
    <text evidence="2">The sequence shown here is derived from an EMBL/GenBank/DDBJ whole genome shotgun (WGS) entry which is preliminary data.</text>
</comment>
<evidence type="ECO:0000313" key="3">
    <source>
        <dbReference type="Proteomes" id="UP000214720"/>
    </source>
</evidence>
<keyword evidence="1" id="KW-1133">Transmembrane helix</keyword>
<gene>
    <name evidence="2" type="ORF">BSU04_11000</name>
</gene>
<reference evidence="3" key="1">
    <citation type="submission" date="2017-01" db="EMBL/GenBank/DDBJ databases">
        <title>Genome Analysis of Deinococcus marmoris KOPRI26562.</title>
        <authorList>
            <person name="Kim J.H."/>
            <person name="Oh H.-M."/>
        </authorList>
    </citation>
    <scope>NUCLEOTIDE SEQUENCE [LARGE SCALE GENOMIC DNA]</scope>
    <source>
        <strain evidence="3">PAMC 26633</strain>
    </source>
</reference>
<organism evidence="2 3">
    <name type="scientific">Caballeronia sordidicola</name>
    <name type="common">Burkholderia sordidicola</name>
    <dbReference type="NCBI Taxonomy" id="196367"/>
    <lineage>
        <taxon>Bacteria</taxon>
        <taxon>Pseudomonadati</taxon>
        <taxon>Pseudomonadota</taxon>
        <taxon>Betaproteobacteria</taxon>
        <taxon>Burkholderiales</taxon>
        <taxon>Burkholderiaceae</taxon>
        <taxon>Caballeronia</taxon>
    </lineage>
</organism>
<proteinExistence type="predicted"/>
<evidence type="ECO:0000256" key="1">
    <source>
        <dbReference type="SAM" id="Phobius"/>
    </source>
</evidence>
<sequence length="327" mass="36732">MISKNVNASPSSDDDVRFQVSLRIDNHPGRYRDDAYNSVRAENPAQQFWLDVVRASGSHGPKVEGDASSLVRWGERKLKDEFPESLFEKIRDRVSRGDSNSRDLLFAFKIRRIDYGSLLFSVDVVGIKNIAELFEKNFDVFVLVTSAYVRSAFGTTFNVVEDMIEVDPIDFCEVKSAFEHNGETPSTESPDPIRLAHLKYVWNVVQGTLILPLLLALLVCFVWMNAWYHERDVQKSEREELTKERGALLELSKTQITSLVQQNTDLSRSIAQNAASEVLALTQANAALAKSLAEANCCCNGCCENMSDPKPKPENHHKPLPHCKGGR</sequence>
<dbReference type="EMBL" id="MTHB01000057">
    <property type="protein sequence ID" value="OXC78650.1"/>
    <property type="molecule type" value="Genomic_DNA"/>
</dbReference>
<feature type="transmembrane region" description="Helical" evidence="1">
    <location>
        <begin position="209"/>
        <end position="228"/>
    </location>
</feature>
<keyword evidence="1" id="KW-0812">Transmembrane</keyword>
<name>A0A226X6L6_CABSO</name>
<dbReference type="RefSeq" id="WP_144021187.1">
    <property type="nucleotide sequence ID" value="NZ_MTHB01000057.1"/>
</dbReference>